<dbReference type="RefSeq" id="XP_020831096.1">
    <property type="nucleotide sequence ID" value="XM_020975437.1"/>
</dbReference>
<keyword evidence="2" id="KW-1185">Reference proteome</keyword>
<gene>
    <name evidence="3" type="primary">BTBD8</name>
</gene>
<feature type="compositionally biased region" description="Gly residues" evidence="1">
    <location>
        <begin position="1"/>
        <end position="11"/>
    </location>
</feature>
<proteinExistence type="predicted"/>
<protein>
    <submittedName>
        <fullName evidence="3">BTB/POZ domain-containing protein 8 isoform X1</fullName>
    </submittedName>
</protein>
<dbReference type="AlphaFoldDB" id="A0A6P5JJ22"/>
<dbReference type="CTD" id="284697"/>
<dbReference type="Proteomes" id="UP000515140">
    <property type="component" value="Unplaced"/>
</dbReference>
<dbReference type="InParanoid" id="A0A6P5JJ22"/>
<feature type="region of interest" description="Disordered" evidence="1">
    <location>
        <begin position="1"/>
        <end position="22"/>
    </location>
</feature>
<evidence type="ECO:0000256" key="1">
    <source>
        <dbReference type="SAM" id="MobiDB-lite"/>
    </source>
</evidence>
<reference evidence="3" key="1">
    <citation type="submission" date="2025-08" db="UniProtKB">
        <authorList>
            <consortium name="RefSeq"/>
        </authorList>
    </citation>
    <scope>IDENTIFICATION</scope>
    <source>
        <tissue evidence="3">Spleen</tissue>
    </source>
</reference>
<evidence type="ECO:0000313" key="2">
    <source>
        <dbReference type="Proteomes" id="UP000515140"/>
    </source>
</evidence>
<evidence type="ECO:0000313" key="3">
    <source>
        <dbReference type="RefSeq" id="XP_020831096.1"/>
    </source>
</evidence>
<accession>A0A6P5JJ22</accession>
<dbReference type="KEGG" id="pcw:110200210"/>
<organism evidence="2 3">
    <name type="scientific">Phascolarctos cinereus</name>
    <name type="common">Koala</name>
    <dbReference type="NCBI Taxonomy" id="38626"/>
    <lineage>
        <taxon>Eukaryota</taxon>
        <taxon>Metazoa</taxon>
        <taxon>Chordata</taxon>
        <taxon>Craniata</taxon>
        <taxon>Vertebrata</taxon>
        <taxon>Euteleostomi</taxon>
        <taxon>Mammalia</taxon>
        <taxon>Metatheria</taxon>
        <taxon>Diprotodontia</taxon>
        <taxon>Phascolarctidae</taxon>
        <taxon>Phascolarctos</taxon>
    </lineage>
</organism>
<sequence length="187" mass="20390">MARCGAGGAGPRGPPGACKKGVAERRRLRAKVSEQLSQDLLRLLAVTGDAARAPHLASTPFRPEPKGAEAPREDLCAGASRLATGGPRLVRLQGRRGPTLFKAHKAVLLARVPDFYFHTIGKTLNKGENHVPVAVENFEPSEFRTFLHLPSPIKKAKNMKPIVYVKSCTIYFHISYVTKTEEARNGK</sequence>
<name>A0A6P5JJ22_PHACI</name>
<dbReference type="GeneID" id="110200210"/>